<evidence type="ECO:0000256" key="1">
    <source>
        <dbReference type="ARBA" id="ARBA00023125"/>
    </source>
</evidence>
<dbReference type="SUPFAM" id="SSF47413">
    <property type="entry name" value="lambda repressor-like DNA-binding domains"/>
    <property type="match status" value="1"/>
</dbReference>
<evidence type="ECO:0000259" key="2">
    <source>
        <dbReference type="PROSITE" id="PS50943"/>
    </source>
</evidence>
<dbReference type="SMART" id="SM00530">
    <property type="entry name" value="HTH_XRE"/>
    <property type="match status" value="1"/>
</dbReference>
<dbReference type="PROSITE" id="PS50943">
    <property type="entry name" value="HTH_CROC1"/>
    <property type="match status" value="1"/>
</dbReference>
<sequence length="134" mass="15459">MLFGDRLKNLRETANMTQVELGSLIGVSDRVIGYYEANTRFPRKQETLRKISEVFNVSVDYLVGTDGRFIQKADEQYGYSGKRQAQEILSDVKALFAGGELPEADKDDFFRTVTEMYFEAKKSNKKYGRRKLKH</sequence>
<dbReference type="InterPro" id="IPR010982">
    <property type="entry name" value="Lambda_DNA-bd_dom_sf"/>
</dbReference>
<keyword evidence="4" id="KW-1185">Reference proteome</keyword>
<dbReference type="RefSeq" id="WP_413778918.1">
    <property type="nucleotide sequence ID" value="NZ_JAUOZS010000001.1"/>
</dbReference>
<dbReference type="InterPro" id="IPR001387">
    <property type="entry name" value="Cro/C1-type_HTH"/>
</dbReference>
<gene>
    <name evidence="3" type="ORF">Q4T40_03830</name>
</gene>
<comment type="caution">
    <text evidence="3">The sequence shown here is derived from an EMBL/GenBank/DDBJ whole genome shotgun (WGS) entry which is preliminary data.</text>
</comment>
<dbReference type="Proteomes" id="UP001254848">
    <property type="component" value="Unassembled WGS sequence"/>
</dbReference>
<organism evidence="3 4">
    <name type="scientific">Anaeroselena agilis</name>
    <dbReference type="NCBI Taxonomy" id="3063788"/>
    <lineage>
        <taxon>Bacteria</taxon>
        <taxon>Bacillati</taxon>
        <taxon>Bacillota</taxon>
        <taxon>Negativicutes</taxon>
        <taxon>Acetonemataceae</taxon>
        <taxon>Anaeroselena</taxon>
    </lineage>
</organism>
<dbReference type="PANTHER" id="PTHR46558:SF11">
    <property type="entry name" value="HTH-TYPE TRANSCRIPTIONAL REGULATOR XRE"/>
    <property type="match status" value="1"/>
</dbReference>
<feature type="domain" description="HTH cro/C1-type" evidence="2">
    <location>
        <begin position="7"/>
        <end position="62"/>
    </location>
</feature>
<protein>
    <submittedName>
        <fullName evidence="3">Helix-turn-helix transcriptional regulator</fullName>
    </submittedName>
</protein>
<dbReference type="CDD" id="cd00093">
    <property type="entry name" value="HTH_XRE"/>
    <property type="match status" value="1"/>
</dbReference>
<accession>A0ABU3NVB2</accession>
<evidence type="ECO:0000313" key="3">
    <source>
        <dbReference type="EMBL" id="MDT8900370.1"/>
    </source>
</evidence>
<dbReference type="PANTHER" id="PTHR46558">
    <property type="entry name" value="TRACRIPTIONAL REGULATORY PROTEIN-RELATED-RELATED"/>
    <property type="match status" value="1"/>
</dbReference>
<dbReference type="Gene3D" id="1.10.260.40">
    <property type="entry name" value="lambda repressor-like DNA-binding domains"/>
    <property type="match status" value="1"/>
</dbReference>
<reference evidence="3 4" key="1">
    <citation type="submission" date="2023-07" db="EMBL/GenBank/DDBJ databases">
        <title>The novel representative of Negativicutes class, Anaeroselena agilis gen. nov. sp. nov.</title>
        <authorList>
            <person name="Prokofeva M.I."/>
            <person name="Elcheninov A.G."/>
            <person name="Klyukina A."/>
            <person name="Kublanov I.V."/>
            <person name="Frolov E.N."/>
            <person name="Podosokorskaya O.A."/>
        </authorList>
    </citation>
    <scope>NUCLEOTIDE SEQUENCE [LARGE SCALE GENOMIC DNA]</scope>
    <source>
        <strain evidence="3 4">4137-cl</strain>
    </source>
</reference>
<name>A0ABU3NVB2_9FIRM</name>
<proteinExistence type="predicted"/>
<dbReference type="Pfam" id="PF01381">
    <property type="entry name" value="HTH_3"/>
    <property type="match status" value="1"/>
</dbReference>
<evidence type="ECO:0000313" key="4">
    <source>
        <dbReference type="Proteomes" id="UP001254848"/>
    </source>
</evidence>
<dbReference type="EMBL" id="JAUOZS010000001">
    <property type="protein sequence ID" value="MDT8900370.1"/>
    <property type="molecule type" value="Genomic_DNA"/>
</dbReference>
<keyword evidence="1" id="KW-0238">DNA-binding</keyword>